<keyword evidence="2" id="KW-0645">Protease</keyword>
<name>A0AAU8N703_9BACL</name>
<accession>A0AAU8N703</accession>
<protein>
    <submittedName>
        <fullName evidence="5">Type 1 glutamine amidotransferase-like domain-containing protein</fullName>
    </submittedName>
</protein>
<dbReference type="InterPro" id="IPR029062">
    <property type="entry name" value="Class_I_gatase-like"/>
</dbReference>
<dbReference type="PANTHER" id="PTHR20842">
    <property type="entry name" value="PROTEASE S51 ALPHA-ASPARTYL DIPEPTIDASE"/>
    <property type="match status" value="1"/>
</dbReference>
<dbReference type="InterPro" id="IPR005320">
    <property type="entry name" value="Peptidase_S51"/>
</dbReference>
<sequence length="205" mass="22341">MMKKLFLSASFEETAGLLDTLEEELSGRTVTFIPTAAVHEPYDAYVHAGRQALEKRGLIVEELEVSTASVEETADKLQRSDLIYVSGGNTFFLLQELRRSGAEQWIQAHIREGKIYIGESAGSIVLAPDIAYVKAMDDCAAAPDLSSYEGLHAIDFYPVPHVGCFPFVESAAQVIAAYESALPLVPITNSQVIVVDGEQHRIVGI</sequence>
<dbReference type="PANTHER" id="PTHR20842:SF0">
    <property type="entry name" value="ALPHA-ASPARTYL DIPEPTIDASE"/>
    <property type="match status" value="1"/>
</dbReference>
<dbReference type="Gene3D" id="3.40.50.880">
    <property type="match status" value="1"/>
</dbReference>
<proteinExistence type="inferred from homology"/>
<reference evidence="5" key="1">
    <citation type="submission" date="2024-05" db="EMBL/GenBank/DDBJ databases">
        <title>Draft genome assemblies of 36 bacteria isolated from hibernating arctic ground squirrels.</title>
        <authorList>
            <person name="McKee H."/>
            <person name="Mullen L."/>
            <person name="Drown D.M."/>
            <person name="Duddleston K.N."/>
        </authorList>
    </citation>
    <scope>NUCLEOTIDE SEQUENCE</scope>
    <source>
        <strain evidence="5">AN1007</strain>
    </source>
</reference>
<dbReference type="SUPFAM" id="SSF52317">
    <property type="entry name" value="Class I glutamine amidotransferase-like"/>
    <property type="match status" value="1"/>
</dbReference>
<organism evidence="5">
    <name type="scientific">Paenibacillus sp. AN1007</name>
    <dbReference type="NCBI Taxonomy" id="3151385"/>
    <lineage>
        <taxon>Bacteria</taxon>
        <taxon>Bacillati</taxon>
        <taxon>Bacillota</taxon>
        <taxon>Bacilli</taxon>
        <taxon>Bacillales</taxon>
        <taxon>Paenibacillaceae</taxon>
        <taxon>Paenibacillus</taxon>
    </lineage>
</organism>
<evidence type="ECO:0000256" key="3">
    <source>
        <dbReference type="ARBA" id="ARBA00022801"/>
    </source>
</evidence>
<dbReference type="GO" id="GO:0008236">
    <property type="term" value="F:serine-type peptidase activity"/>
    <property type="evidence" value="ECO:0007669"/>
    <property type="project" value="UniProtKB-KW"/>
</dbReference>
<keyword evidence="5" id="KW-0315">Glutamine amidotransferase</keyword>
<keyword evidence="4" id="KW-0720">Serine protease</keyword>
<keyword evidence="3" id="KW-0378">Hydrolase</keyword>
<gene>
    <name evidence="5" type="ORF">ABXS70_20815</name>
</gene>
<dbReference type="AlphaFoldDB" id="A0AAU8N703"/>
<dbReference type="RefSeq" id="WP_342554467.1">
    <property type="nucleotide sequence ID" value="NZ_CP159992.1"/>
</dbReference>
<evidence type="ECO:0000313" key="5">
    <source>
        <dbReference type="EMBL" id="XCP93628.1"/>
    </source>
</evidence>
<dbReference type="GO" id="GO:0006508">
    <property type="term" value="P:proteolysis"/>
    <property type="evidence" value="ECO:0007669"/>
    <property type="project" value="UniProtKB-KW"/>
</dbReference>
<dbReference type="Pfam" id="PF03575">
    <property type="entry name" value="Peptidase_S51"/>
    <property type="match status" value="1"/>
</dbReference>
<evidence type="ECO:0000256" key="1">
    <source>
        <dbReference type="ARBA" id="ARBA00006534"/>
    </source>
</evidence>
<evidence type="ECO:0000256" key="4">
    <source>
        <dbReference type="ARBA" id="ARBA00022825"/>
    </source>
</evidence>
<dbReference type="EMBL" id="CP159992">
    <property type="protein sequence ID" value="XCP93628.1"/>
    <property type="molecule type" value="Genomic_DNA"/>
</dbReference>
<comment type="similarity">
    <text evidence="1">Belongs to the peptidase S51 family.</text>
</comment>
<evidence type="ECO:0000256" key="2">
    <source>
        <dbReference type="ARBA" id="ARBA00022670"/>
    </source>
</evidence>